<dbReference type="Proteomes" id="UP001391051">
    <property type="component" value="Unassembled WGS sequence"/>
</dbReference>
<sequence length="128" mass="14820">MARSRRVSSPQGAAAARRYSLDSLPPVKLDRLTKWEQIQMRMIRKQRRAHRRRGLDRKLAHINFTTNDNMQDSEGDDSISENEGEVEHTPYDSSDECYGHYFVAATHISTTLAAWKRRGHRQSASYET</sequence>
<evidence type="ECO:0000313" key="2">
    <source>
        <dbReference type="EMBL" id="KAK7952214.1"/>
    </source>
</evidence>
<reference evidence="2 3" key="1">
    <citation type="submission" date="2023-01" db="EMBL/GenBank/DDBJ databases">
        <title>Analysis of 21 Apiospora genomes using comparative genomics revels a genus with tremendous synthesis potential of carbohydrate active enzymes and secondary metabolites.</title>
        <authorList>
            <person name="Sorensen T."/>
        </authorList>
    </citation>
    <scope>NUCLEOTIDE SEQUENCE [LARGE SCALE GENOMIC DNA]</scope>
    <source>
        <strain evidence="2 3">CBS 24483</strain>
    </source>
</reference>
<dbReference type="RefSeq" id="XP_066700276.1">
    <property type="nucleotide sequence ID" value="XM_066844164.1"/>
</dbReference>
<feature type="compositionally biased region" description="Acidic residues" evidence="1">
    <location>
        <begin position="71"/>
        <end position="84"/>
    </location>
</feature>
<evidence type="ECO:0000256" key="1">
    <source>
        <dbReference type="SAM" id="MobiDB-lite"/>
    </source>
</evidence>
<accession>A0ABR1QE86</accession>
<feature type="region of interest" description="Disordered" evidence="1">
    <location>
        <begin position="46"/>
        <end position="91"/>
    </location>
</feature>
<evidence type="ECO:0000313" key="3">
    <source>
        <dbReference type="Proteomes" id="UP001391051"/>
    </source>
</evidence>
<feature type="compositionally biased region" description="Basic residues" evidence="1">
    <location>
        <begin position="46"/>
        <end position="55"/>
    </location>
</feature>
<organism evidence="2 3">
    <name type="scientific">Apiospora aurea</name>
    <dbReference type="NCBI Taxonomy" id="335848"/>
    <lineage>
        <taxon>Eukaryota</taxon>
        <taxon>Fungi</taxon>
        <taxon>Dikarya</taxon>
        <taxon>Ascomycota</taxon>
        <taxon>Pezizomycotina</taxon>
        <taxon>Sordariomycetes</taxon>
        <taxon>Xylariomycetidae</taxon>
        <taxon>Amphisphaeriales</taxon>
        <taxon>Apiosporaceae</taxon>
        <taxon>Apiospora</taxon>
    </lineage>
</organism>
<gene>
    <name evidence="2" type="ORF">PG986_007942</name>
</gene>
<name>A0ABR1QE86_9PEZI</name>
<keyword evidence="3" id="KW-1185">Reference proteome</keyword>
<comment type="caution">
    <text evidence="2">The sequence shown here is derived from an EMBL/GenBank/DDBJ whole genome shotgun (WGS) entry which is preliminary data.</text>
</comment>
<protein>
    <submittedName>
        <fullName evidence="2">Uncharacterized protein</fullName>
    </submittedName>
</protein>
<proteinExistence type="predicted"/>
<dbReference type="GeneID" id="92077226"/>
<dbReference type="EMBL" id="JAQQWE010000005">
    <property type="protein sequence ID" value="KAK7952214.1"/>
    <property type="molecule type" value="Genomic_DNA"/>
</dbReference>